<dbReference type="PRINTS" id="PR00385">
    <property type="entry name" value="P450"/>
</dbReference>
<evidence type="ECO:0000256" key="2">
    <source>
        <dbReference type="ARBA" id="ARBA00022723"/>
    </source>
</evidence>
<dbReference type="PANTHER" id="PTHR24300">
    <property type="entry name" value="CYTOCHROME P450 508A4-RELATED"/>
    <property type="match status" value="1"/>
</dbReference>
<gene>
    <name evidence="5" type="ORF">KUTeg_024235</name>
</gene>
<evidence type="ECO:0000256" key="4">
    <source>
        <dbReference type="RuleBase" id="RU000461"/>
    </source>
</evidence>
<dbReference type="Gene3D" id="1.10.630.10">
    <property type="entry name" value="Cytochrome P450"/>
    <property type="match status" value="1"/>
</dbReference>
<keyword evidence="4" id="KW-0503">Monooxygenase</keyword>
<name>A0ABQ9E0V5_TEGGR</name>
<dbReference type="InterPro" id="IPR002401">
    <property type="entry name" value="Cyt_P450_E_grp-I"/>
</dbReference>
<dbReference type="PROSITE" id="PS00086">
    <property type="entry name" value="CYTOCHROME_P450"/>
    <property type="match status" value="1"/>
</dbReference>
<dbReference type="PRINTS" id="PR00463">
    <property type="entry name" value="EP450I"/>
</dbReference>
<dbReference type="Proteomes" id="UP001217089">
    <property type="component" value="Unassembled WGS sequence"/>
</dbReference>
<dbReference type="InterPro" id="IPR036396">
    <property type="entry name" value="Cyt_P450_sf"/>
</dbReference>
<accession>A0ABQ9E0V5</accession>
<keyword evidence="6" id="KW-1185">Reference proteome</keyword>
<dbReference type="InterPro" id="IPR017972">
    <property type="entry name" value="Cyt_P450_CS"/>
</dbReference>
<comment type="caution">
    <text evidence="5">The sequence shown here is derived from an EMBL/GenBank/DDBJ whole genome shotgun (WGS) entry which is preliminary data.</text>
</comment>
<evidence type="ECO:0000256" key="3">
    <source>
        <dbReference type="ARBA" id="ARBA00023004"/>
    </source>
</evidence>
<evidence type="ECO:0000313" key="6">
    <source>
        <dbReference type="Proteomes" id="UP001217089"/>
    </source>
</evidence>
<keyword evidence="3 4" id="KW-0408">Iron</keyword>
<comment type="similarity">
    <text evidence="1 4">Belongs to the cytochrome P450 family.</text>
</comment>
<organism evidence="5 6">
    <name type="scientific">Tegillarca granosa</name>
    <name type="common">Malaysian cockle</name>
    <name type="synonym">Anadara granosa</name>
    <dbReference type="NCBI Taxonomy" id="220873"/>
    <lineage>
        <taxon>Eukaryota</taxon>
        <taxon>Metazoa</taxon>
        <taxon>Spiralia</taxon>
        <taxon>Lophotrochozoa</taxon>
        <taxon>Mollusca</taxon>
        <taxon>Bivalvia</taxon>
        <taxon>Autobranchia</taxon>
        <taxon>Pteriomorphia</taxon>
        <taxon>Arcoida</taxon>
        <taxon>Arcoidea</taxon>
        <taxon>Arcidae</taxon>
        <taxon>Tegillarca</taxon>
    </lineage>
</organism>
<keyword evidence="4" id="KW-0560">Oxidoreductase</keyword>
<dbReference type="InterPro" id="IPR050182">
    <property type="entry name" value="Cytochrome_P450_fam2"/>
</dbReference>
<evidence type="ECO:0000256" key="1">
    <source>
        <dbReference type="ARBA" id="ARBA00010617"/>
    </source>
</evidence>
<dbReference type="InterPro" id="IPR001128">
    <property type="entry name" value="Cyt_P450"/>
</dbReference>
<dbReference type="EMBL" id="JARBDR010000923">
    <property type="protein sequence ID" value="KAJ8297704.1"/>
    <property type="molecule type" value="Genomic_DNA"/>
</dbReference>
<dbReference type="PANTHER" id="PTHR24300:SF403">
    <property type="entry name" value="CYTOCHROME P450 306A1"/>
    <property type="match status" value="1"/>
</dbReference>
<reference evidence="5 6" key="1">
    <citation type="submission" date="2022-12" db="EMBL/GenBank/DDBJ databases">
        <title>Chromosome-level genome of Tegillarca granosa.</title>
        <authorList>
            <person name="Kim J."/>
        </authorList>
    </citation>
    <scope>NUCLEOTIDE SEQUENCE [LARGE SCALE GENOMIC DNA]</scope>
    <source>
        <strain evidence="5">Teg-2019</strain>
        <tissue evidence="5">Adductor muscle</tissue>
    </source>
</reference>
<keyword evidence="4" id="KW-0349">Heme</keyword>
<proteinExistence type="inferred from homology"/>
<dbReference type="Pfam" id="PF00067">
    <property type="entry name" value="p450"/>
    <property type="match status" value="1"/>
</dbReference>
<keyword evidence="2 4" id="KW-0479">Metal-binding</keyword>
<protein>
    <submittedName>
        <fullName evidence="5">Uncharacterized protein</fullName>
    </submittedName>
</protein>
<dbReference type="SUPFAM" id="SSF48264">
    <property type="entry name" value="Cytochrome P450"/>
    <property type="match status" value="1"/>
</dbReference>
<sequence length="209" mass="23869">MMREPQLTRTILDLFAAGTETTSSALRWAIVYLIHNPDIQEKMRQEIYSVVGSSQVPKLHHQQNMPYTEAVLAEIQRCGEIVPLSIFHGVDKETKFHGFRIPKDAIITPNLDSVLSESKEFLEPQKFEPSRFLDEDGNFRYRQHSIPFSIGRRVCLGESLAKAEMFLFLTAIVQRFTFAPEGKKPPSTEPIVGSTRAPKRFKFRAMSVL</sequence>
<evidence type="ECO:0000313" key="5">
    <source>
        <dbReference type="EMBL" id="KAJ8297704.1"/>
    </source>
</evidence>